<dbReference type="Pfam" id="PF20151">
    <property type="entry name" value="DUF6533"/>
    <property type="match status" value="1"/>
</dbReference>
<evidence type="ECO:0000259" key="2">
    <source>
        <dbReference type="Pfam" id="PF20151"/>
    </source>
</evidence>
<name>A0A9P5U429_9AGAR</name>
<dbReference type="AlphaFoldDB" id="A0A9P5U429"/>
<keyword evidence="1" id="KW-0812">Transmembrane</keyword>
<evidence type="ECO:0000313" key="3">
    <source>
        <dbReference type="EMBL" id="KAF9065164.1"/>
    </source>
</evidence>
<comment type="caution">
    <text evidence="3">The sequence shown here is derived from an EMBL/GenBank/DDBJ whole genome shotgun (WGS) entry which is preliminary data.</text>
</comment>
<sequence length="245" mass="27063">MHAQLVAAGCDIALTRRGEVSYMWKKPLRITFVRCLFVFTRYLPVAIHMYHGGVIGTGSYASRIAVAVYHTTVQHVSPSDTIQMNFNNECDPAFTQLNRAQCMVFISGEVTVQLLILALVLKRTVWDFRQYSHLLFSILNRDGLIIFGALGVAMIAIGVGSAKKGAATAFVFPFFISLISAVGCHTILNLQKLGSVGVDANPSEQKKELELTAIWDERTFQTVDYLPNTLENKIVTTHSVPPVTV</sequence>
<keyword evidence="4" id="KW-1185">Reference proteome</keyword>
<dbReference type="EMBL" id="JADNRY010000108">
    <property type="protein sequence ID" value="KAF9065164.1"/>
    <property type="molecule type" value="Genomic_DNA"/>
</dbReference>
<keyword evidence="1" id="KW-0472">Membrane</keyword>
<proteinExistence type="predicted"/>
<dbReference type="InterPro" id="IPR045340">
    <property type="entry name" value="DUF6533"/>
</dbReference>
<feature type="domain" description="DUF6533" evidence="2">
    <location>
        <begin position="7"/>
        <end position="45"/>
    </location>
</feature>
<feature type="transmembrane region" description="Helical" evidence="1">
    <location>
        <begin position="166"/>
        <end position="188"/>
    </location>
</feature>
<protein>
    <recommendedName>
        <fullName evidence="2">DUF6533 domain-containing protein</fullName>
    </recommendedName>
</protein>
<accession>A0A9P5U429</accession>
<gene>
    <name evidence="3" type="ORF">BDP27DRAFT_1366646</name>
</gene>
<dbReference type="OrthoDB" id="3020506at2759"/>
<evidence type="ECO:0000256" key="1">
    <source>
        <dbReference type="SAM" id="Phobius"/>
    </source>
</evidence>
<dbReference type="Proteomes" id="UP000772434">
    <property type="component" value="Unassembled WGS sequence"/>
</dbReference>
<evidence type="ECO:0000313" key="4">
    <source>
        <dbReference type="Proteomes" id="UP000772434"/>
    </source>
</evidence>
<organism evidence="3 4">
    <name type="scientific">Rhodocollybia butyracea</name>
    <dbReference type="NCBI Taxonomy" id="206335"/>
    <lineage>
        <taxon>Eukaryota</taxon>
        <taxon>Fungi</taxon>
        <taxon>Dikarya</taxon>
        <taxon>Basidiomycota</taxon>
        <taxon>Agaricomycotina</taxon>
        <taxon>Agaricomycetes</taxon>
        <taxon>Agaricomycetidae</taxon>
        <taxon>Agaricales</taxon>
        <taxon>Marasmiineae</taxon>
        <taxon>Omphalotaceae</taxon>
        <taxon>Rhodocollybia</taxon>
    </lineage>
</organism>
<keyword evidence="1" id="KW-1133">Transmembrane helix</keyword>
<reference evidence="3" key="1">
    <citation type="submission" date="2020-11" db="EMBL/GenBank/DDBJ databases">
        <authorList>
            <consortium name="DOE Joint Genome Institute"/>
            <person name="Ahrendt S."/>
            <person name="Riley R."/>
            <person name="Andreopoulos W."/>
            <person name="Labutti K."/>
            <person name="Pangilinan J."/>
            <person name="Ruiz-Duenas F.J."/>
            <person name="Barrasa J.M."/>
            <person name="Sanchez-Garcia M."/>
            <person name="Camarero S."/>
            <person name="Miyauchi S."/>
            <person name="Serrano A."/>
            <person name="Linde D."/>
            <person name="Babiker R."/>
            <person name="Drula E."/>
            <person name="Ayuso-Fernandez I."/>
            <person name="Pacheco R."/>
            <person name="Padilla G."/>
            <person name="Ferreira P."/>
            <person name="Barriuso J."/>
            <person name="Kellner H."/>
            <person name="Castanera R."/>
            <person name="Alfaro M."/>
            <person name="Ramirez L."/>
            <person name="Pisabarro A.G."/>
            <person name="Kuo A."/>
            <person name="Tritt A."/>
            <person name="Lipzen A."/>
            <person name="He G."/>
            <person name="Yan M."/>
            <person name="Ng V."/>
            <person name="Cullen D."/>
            <person name="Martin F."/>
            <person name="Rosso M.-N."/>
            <person name="Henrissat B."/>
            <person name="Hibbett D."/>
            <person name="Martinez A.T."/>
            <person name="Grigoriev I.V."/>
        </authorList>
    </citation>
    <scope>NUCLEOTIDE SEQUENCE</scope>
    <source>
        <strain evidence="3">AH 40177</strain>
    </source>
</reference>
<feature type="transmembrane region" description="Helical" evidence="1">
    <location>
        <begin position="142"/>
        <end position="160"/>
    </location>
</feature>
<feature type="transmembrane region" description="Helical" evidence="1">
    <location>
        <begin position="103"/>
        <end position="121"/>
    </location>
</feature>